<accession>A8RGE1</accession>
<evidence type="ECO:0000313" key="1">
    <source>
        <dbReference type="EMBL" id="EDP19649.1"/>
    </source>
</evidence>
<dbReference type="EMBL" id="ABCC02000001">
    <property type="protein sequence ID" value="EDP19649.1"/>
    <property type="molecule type" value="Genomic_DNA"/>
</dbReference>
<dbReference type="SUPFAM" id="SSF69360">
    <property type="entry name" value="Cell wall binding repeat"/>
    <property type="match status" value="1"/>
</dbReference>
<evidence type="ECO:0000313" key="2">
    <source>
        <dbReference type="Proteomes" id="UP000005396"/>
    </source>
</evidence>
<dbReference type="HOGENOM" id="CLU_1072417_0_0_9"/>
<reference evidence="1 2" key="2">
    <citation type="submission" date="2007-09" db="EMBL/GenBank/DDBJ databases">
        <title>Draft genome sequence of Clostridium bolteae (ATCC BAA-613).</title>
        <authorList>
            <person name="Sudarsanam P."/>
            <person name="Ley R."/>
            <person name="Guruge J."/>
            <person name="Turnbaugh P.J."/>
            <person name="Mahowald M."/>
            <person name="Liep D."/>
            <person name="Gordon J."/>
        </authorList>
    </citation>
    <scope>NUCLEOTIDE SEQUENCE [LARGE SCALE GENOMIC DNA]</scope>
    <source>
        <strain evidence="2">ATCC BAA-613 / DSM 15670 / CCUG 46953 / JCM 12243 / WAL 16351</strain>
    </source>
</reference>
<dbReference type="InterPro" id="IPR038765">
    <property type="entry name" value="Papain-like_cys_pep_sf"/>
</dbReference>
<organism evidence="1 2">
    <name type="scientific">Enterocloster bolteae (strain ATCC BAA-613 / DSM 15670 / CCUG 46953 / JCM 12243 / WAL 16351)</name>
    <name type="common">Clostridium bolteae</name>
    <dbReference type="NCBI Taxonomy" id="411902"/>
    <lineage>
        <taxon>Bacteria</taxon>
        <taxon>Bacillati</taxon>
        <taxon>Bacillota</taxon>
        <taxon>Clostridia</taxon>
        <taxon>Lachnospirales</taxon>
        <taxon>Lachnospiraceae</taxon>
        <taxon>Enterocloster</taxon>
    </lineage>
</organism>
<dbReference type="SUPFAM" id="SSF54001">
    <property type="entry name" value="Cysteine proteinases"/>
    <property type="match status" value="1"/>
</dbReference>
<dbReference type="Gene3D" id="3.90.1720.10">
    <property type="entry name" value="endopeptidase domain like (from Nostoc punctiforme)"/>
    <property type="match status" value="1"/>
</dbReference>
<dbReference type="eggNOG" id="COG0791">
    <property type="taxonomic scope" value="Bacteria"/>
</dbReference>
<name>A8RGE1_ENTBW</name>
<dbReference type="PaxDb" id="411902-CLOBOL_00116"/>
<proteinExistence type="predicted"/>
<dbReference type="AlphaFoldDB" id="A8RGE1"/>
<gene>
    <name evidence="1" type="ORF">CLOBOL_00116</name>
</gene>
<comment type="caution">
    <text evidence="1">The sequence shown here is derived from an EMBL/GenBank/DDBJ whole genome shotgun (WGS) entry which is preliminary data.</text>
</comment>
<dbReference type="Proteomes" id="UP000005396">
    <property type="component" value="Unassembled WGS sequence"/>
</dbReference>
<dbReference type="Gene3D" id="2.10.270.10">
    <property type="entry name" value="Cholin Binding"/>
    <property type="match status" value="1"/>
</dbReference>
<protein>
    <submittedName>
        <fullName evidence="1">Uncharacterized protein</fullName>
    </submittedName>
</protein>
<sequence>MAQGCPWALFFLMEENTMSKTAAGLIQHCKDKLGTPYVYGAKGEVLTQAILDRLARENPGTYTSTYKTKAAKYIGQRCTDCSGLISWYTGVLRGSYNYHDTAVERVGVDHLDESMVGWALWKPGHIGVYIGDGWCIEAKGINYGTIKSRVAATPWQKVLKLRDIDYTPVPVTYTQGFQPAADGQRWWYQFTDGSYAANGWYWLREATDGTCGWYLFDSEGYMLTGYQVDPAGEAFLLCPVKGSDEGKCMITDARGALRIAEEYDMVNRRYVFEW</sequence>
<reference evidence="1 2" key="1">
    <citation type="submission" date="2007-08" db="EMBL/GenBank/DDBJ databases">
        <authorList>
            <person name="Fulton L."/>
            <person name="Clifton S."/>
            <person name="Fulton B."/>
            <person name="Xu J."/>
            <person name="Minx P."/>
            <person name="Pepin K.H."/>
            <person name="Johnson M."/>
            <person name="Thiruvilangam P."/>
            <person name="Bhonagiri V."/>
            <person name="Nash W.E."/>
            <person name="Mardis E.R."/>
            <person name="Wilson R.K."/>
        </authorList>
    </citation>
    <scope>NUCLEOTIDE SEQUENCE [LARGE SCALE GENOMIC DNA]</scope>
    <source>
        <strain evidence="2">ATCC BAA-613 / DSM 15670 / CCUG 46953 / JCM 12243 / WAL 16351</strain>
    </source>
</reference>